<protein>
    <recommendedName>
        <fullName evidence="14">Vesicle transport protein USE1</fullName>
    </recommendedName>
</protein>
<keyword evidence="4 11" id="KW-0812">Transmembrane</keyword>
<keyword evidence="8 11" id="KW-1133">Transmembrane helix</keyword>
<gene>
    <name evidence="12" type="ORF">GYMLUDRAFT_48560</name>
</gene>
<dbReference type="Pfam" id="PF09753">
    <property type="entry name" value="Use1"/>
    <property type="match status" value="1"/>
</dbReference>
<dbReference type="InterPro" id="IPR019150">
    <property type="entry name" value="Vesicle_transport_protein_Use1"/>
</dbReference>
<evidence type="ECO:0000256" key="4">
    <source>
        <dbReference type="ARBA" id="ARBA00022692"/>
    </source>
</evidence>
<evidence type="ECO:0000256" key="3">
    <source>
        <dbReference type="ARBA" id="ARBA00022448"/>
    </source>
</evidence>
<evidence type="ECO:0000313" key="12">
    <source>
        <dbReference type="EMBL" id="KIK54648.1"/>
    </source>
</evidence>
<proteinExistence type="inferred from homology"/>
<dbReference type="GO" id="GO:0005484">
    <property type="term" value="F:SNAP receptor activity"/>
    <property type="evidence" value="ECO:0007669"/>
    <property type="project" value="TreeGrafter"/>
</dbReference>
<evidence type="ECO:0000256" key="9">
    <source>
        <dbReference type="ARBA" id="ARBA00023136"/>
    </source>
</evidence>
<dbReference type="PANTHER" id="PTHR13050:SF7">
    <property type="entry name" value="VESICLE TRANSPORT PROTEIN USE1"/>
    <property type="match status" value="1"/>
</dbReference>
<evidence type="ECO:0000256" key="7">
    <source>
        <dbReference type="ARBA" id="ARBA00022927"/>
    </source>
</evidence>
<evidence type="ECO:0000256" key="8">
    <source>
        <dbReference type="ARBA" id="ARBA00022989"/>
    </source>
</evidence>
<keyword evidence="9 11" id="KW-0472">Membrane</keyword>
<dbReference type="EMBL" id="KN834814">
    <property type="protein sequence ID" value="KIK54648.1"/>
    <property type="molecule type" value="Genomic_DNA"/>
</dbReference>
<dbReference type="OrthoDB" id="4506189at2759"/>
<evidence type="ECO:0000256" key="2">
    <source>
        <dbReference type="ARBA" id="ARBA00007891"/>
    </source>
</evidence>
<dbReference type="CDD" id="cd15860">
    <property type="entry name" value="SNARE_USE1"/>
    <property type="match status" value="1"/>
</dbReference>
<comment type="subcellular location">
    <subcellularLocation>
        <location evidence="1">Endoplasmic reticulum membrane</location>
        <topology evidence="1">Single-pass type IV membrane protein</topology>
    </subcellularLocation>
</comment>
<organism evidence="12 13">
    <name type="scientific">Collybiopsis luxurians FD-317 M1</name>
    <dbReference type="NCBI Taxonomy" id="944289"/>
    <lineage>
        <taxon>Eukaryota</taxon>
        <taxon>Fungi</taxon>
        <taxon>Dikarya</taxon>
        <taxon>Basidiomycota</taxon>
        <taxon>Agaricomycotina</taxon>
        <taxon>Agaricomycetes</taxon>
        <taxon>Agaricomycetidae</taxon>
        <taxon>Agaricales</taxon>
        <taxon>Marasmiineae</taxon>
        <taxon>Omphalotaceae</taxon>
        <taxon>Collybiopsis</taxon>
        <taxon>Collybiopsis luxurians</taxon>
    </lineage>
</organism>
<evidence type="ECO:0000256" key="1">
    <source>
        <dbReference type="ARBA" id="ARBA00004163"/>
    </source>
</evidence>
<evidence type="ECO:0000256" key="10">
    <source>
        <dbReference type="SAM" id="MobiDB-lite"/>
    </source>
</evidence>
<keyword evidence="3" id="KW-0813">Transport</keyword>
<evidence type="ECO:0000256" key="6">
    <source>
        <dbReference type="ARBA" id="ARBA00022892"/>
    </source>
</evidence>
<dbReference type="Proteomes" id="UP000053593">
    <property type="component" value="Unassembled WGS sequence"/>
</dbReference>
<sequence>MNRDEIDLTRILRRLEKTVDGQNWEGNDIWIKALETLQTVKFAKKLLKNVELYGVSEQDSERYEEMRAKLDRFEKFLNSVEQRSAPKRTRPKSLLSSLPKPKPILALDAEPSSAAPEEPIEPALPTDHLLTSPDDPFTLPSASPVPALISPLIPPATKSTTTAVTSGAFLENSKARQEAMTEQLAQMAVQLRKNAQHFSTSLAEDKTVIEETQTKLESNFGTMQKERIRLRDHRGKSGSTTCLVIFAIVGVLVTFTFMVALIRLTRR</sequence>
<reference evidence="12 13" key="1">
    <citation type="submission" date="2014-04" db="EMBL/GenBank/DDBJ databases">
        <title>Evolutionary Origins and Diversification of the Mycorrhizal Mutualists.</title>
        <authorList>
            <consortium name="DOE Joint Genome Institute"/>
            <consortium name="Mycorrhizal Genomics Consortium"/>
            <person name="Kohler A."/>
            <person name="Kuo A."/>
            <person name="Nagy L.G."/>
            <person name="Floudas D."/>
            <person name="Copeland A."/>
            <person name="Barry K.W."/>
            <person name="Cichocki N."/>
            <person name="Veneault-Fourrey C."/>
            <person name="LaButti K."/>
            <person name="Lindquist E.A."/>
            <person name="Lipzen A."/>
            <person name="Lundell T."/>
            <person name="Morin E."/>
            <person name="Murat C."/>
            <person name="Riley R."/>
            <person name="Ohm R."/>
            <person name="Sun H."/>
            <person name="Tunlid A."/>
            <person name="Henrissat B."/>
            <person name="Grigoriev I.V."/>
            <person name="Hibbett D.S."/>
            <person name="Martin F."/>
        </authorList>
    </citation>
    <scope>NUCLEOTIDE SEQUENCE [LARGE SCALE GENOMIC DNA]</scope>
    <source>
        <strain evidence="12 13">FD-317 M1</strain>
    </source>
</reference>
<dbReference type="PANTHER" id="PTHR13050">
    <property type="entry name" value="USE1-LIKE PROTEIN"/>
    <property type="match status" value="1"/>
</dbReference>
<dbReference type="AlphaFoldDB" id="A0A0D0CI68"/>
<keyword evidence="5" id="KW-0256">Endoplasmic reticulum</keyword>
<keyword evidence="13" id="KW-1185">Reference proteome</keyword>
<evidence type="ECO:0008006" key="14">
    <source>
        <dbReference type="Google" id="ProtNLM"/>
    </source>
</evidence>
<comment type="similarity">
    <text evidence="2">Belongs to the USE1 family.</text>
</comment>
<feature type="region of interest" description="Disordered" evidence="10">
    <location>
        <begin position="81"/>
        <end position="101"/>
    </location>
</feature>
<evidence type="ECO:0000313" key="13">
    <source>
        <dbReference type="Proteomes" id="UP000053593"/>
    </source>
</evidence>
<dbReference type="HOGENOM" id="CLU_083976_0_0_1"/>
<dbReference type="GO" id="GO:0005789">
    <property type="term" value="C:endoplasmic reticulum membrane"/>
    <property type="evidence" value="ECO:0007669"/>
    <property type="project" value="UniProtKB-SubCell"/>
</dbReference>
<dbReference type="GO" id="GO:0031201">
    <property type="term" value="C:SNARE complex"/>
    <property type="evidence" value="ECO:0007669"/>
    <property type="project" value="TreeGrafter"/>
</dbReference>
<name>A0A0D0CI68_9AGAR</name>
<evidence type="ECO:0000256" key="11">
    <source>
        <dbReference type="SAM" id="Phobius"/>
    </source>
</evidence>
<accession>A0A0D0CI68</accession>
<keyword evidence="6" id="KW-0931">ER-Golgi transport</keyword>
<dbReference type="GO" id="GO:0015031">
    <property type="term" value="P:protein transport"/>
    <property type="evidence" value="ECO:0007669"/>
    <property type="project" value="UniProtKB-KW"/>
</dbReference>
<feature type="transmembrane region" description="Helical" evidence="11">
    <location>
        <begin position="243"/>
        <end position="264"/>
    </location>
</feature>
<dbReference type="GO" id="GO:0006890">
    <property type="term" value="P:retrograde vesicle-mediated transport, Golgi to endoplasmic reticulum"/>
    <property type="evidence" value="ECO:0007669"/>
    <property type="project" value="TreeGrafter"/>
</dbReference>
<evidence type="ECO:0000256" key="5">
    <source>
        <dbReference type="ARBA" id="ARBA00022824"/>
    </source>
</evidence>
<keyword evidence="7" id="KW-0653">Protein transport</keyword>